<keyword evidence="2" id="KW-1185">Reference proteome</keyword>
<protein>
    <submittedName>
        <fullName evidence="1">Aminoglycoside phosphotransferase family enzyme</fullName>
    </submittedName>
</protein>
<dbReference type="InterPro" id="IPR052732">
    <property type="entry name" value="Cell-binding_unc_protein"/>
</dbReference>
<name>A0ABX0V3U2_9HYPH</name>
<dbReference type="EMBL" id="JAASQI010000011">
    <property type="protein sequence ID" value="NIJ59884.1"/>
    <property type="molecule type" value="Genomic_DNA"/>
</dbReference>
<comment type="caution">
    <text evidence="1">The sequence shown here is derived from an EMBL/GenBank/DDBJ whole genome shotgun (WGS) entry which is preliminary data.</text>
</comment>
<reference evidence="1 2" key="1">
    <citation type="submission" date="2020-03" db="EMBL/GenBank/DDBJ databases">
        <title>Genomic Encyclopedia of Type Strains, Phase IV (KMG-IV): sequencing the most valuable type-strain genomes for metagenomic binning, comparative biology and taxonomic classification.</title>
        <authorList>
            <person name="Goeker M."/>
        </authorList>
    </citation>
    <scope>NUCLEOTIDE SEQUENCE [LARGE SCALE GENOMIC DNA]</scope>
    <source>
        <strain evidence="1 2">DSM 103870</strain>
    </source>
</reference>
<gene>
    <name evidence="1" type="ORF">FHS82_003745</name>
</gene>
<dbReference type="Proteomes" id="UP001429580">
    <property type="component" value="Unassembled WGS sequence"/>
</dbReference>
<dbReference type="SUPFAM" id="SSF56112">
    <property type="entry name" value="Protein kinase-like (PK-like)"/>
    <property type="match status" value="1"/>
</dbReference>
<accession>A0ABX0V3U2</accession>
<dbReference type="InterPro" id="IPR011009">
    <property type="entry name" value="Kinase-like_dom_sf"/>
</dbReference>
<dbReference type="PANTHER" id="PTHR43883">
    <property type="entry name" value="SLR0207 PROTEIN"/>
    <property type="match status" value="1"/>
</dbReference>
<evidence type="ECO:0000313" key="1">
    <source>
        <dbReference type="EMBL" id="NIJ59884.1"/>
    </source>
</evidence>
<evidence type="ECO:0000313" key="2">
    <source>
        <dbReference type="Proteomes" id="UP001429580"/>
    </source>
</evidence>
<sequence length="367" mass="41653">MAETPGHLRTAQPSRPEVRLDEKVAFLRDPRSYAEGTRAVEARETHMSWVFLTDERVYKLKKPVRFPYLDFSTLGRRAAACRAEHRLNLRLAPDVYLAVVPLAASHAGLAIDGDGEVVDWLVVMRRLDAGACLEAVLLAGQLQPVHAERIAATLKRFYRHASHVPVTPERCLADWRTATRLNRHILCNPRFGLHTGLIDRIAAVQRRFLRERAGLLAARVLAGRIVDAHGDLRPEHIWLTRPVTIIDCLEFDPHLRALDPLDEVAFLHLECERLGARWAGERIRRRLAPMLGEDRAPGLFQFYRSQRAMLRARLSIAHLLDARPRTPEKWPRQARAYLKLAAGDAGHLERLRNATVRVRARPVSALA</sequence>
<organism evidence="1 2">
    <name type="scientific">Pseudochelatococcus lubricantis</name>
    <dbReference type="NCBI Taxonomy" id="1538102"/>
    <lineage>
        <taxon>Bacteria</taxon>
        <taxon>Pseudomonadati</taxon>
        <taxon>Pseudomonadota</taxon>
        <taxon>Alphaproteobacteria</taxon>
        <taxon>Hyphomicrobiales</taxon>
        <taxon>Chelatococcaceae</taxon>
        <taxon>Pseudochelatococcus</taxon>
    </lineage>
</organism>
<proteinExistence type="predicted"/>
<dbReference type="RefSeq" id="WP_166955721.1">
    <property type="nucleotide sequence ID" value="NZ_JAASQI010000011.1"/>
</dbReference>
<dbReference type="PANTHER" id="PTHR43883:SF1">
    <property type="entry name" value="GLUCONOKINASE"/>
    <property type="match status" value="1"/>
</dbReference>